<reference evidence="2 3" key="1">
    <citation type="journal article" date="2019" name="Int. J. Syst. Evol. Microbiol.">
        <title>The Global Catalogue of Microorganisms (GCM) 10K type strain sequencing project: providing services to taxonomists for standard genome sequencing and annotation.</title>
        <authorList>
            <consortium name="The Broad Institute Genomics Platform"/>
            <consortium name="The Broad Institute Genome Sequencing Center for Infectious Disease"/>
            <person name="Wu L."/>
            <person name="Ma J."/>
        </authorList>
    </citation>
    <scope>NUCLEOTIDE SEQUENCE [LARGE SCALE GENOMIC DNA]</scope>
    <source>
        <strain evidence="2 3">XZGYJ-43</strain>
    </source>
</reference>
<evidence type="ECO:0000313" key="2">
    <source>
        <dbReference type="EMBL" id="MFC7199474.1"/>
    </source>
</evidence>
<dbReference type="AlphaFoldDB" id="A0ABD5Z2S7"/>
<feature type="region of interest" description="Disordered" evidence="1">
    <location>
        <begin position="1"/>
        <end position="44"/>
    </location>
</feature>
<dbReference type="RefSeq" id="WP_279529406.1">
    <property type="nucleotide sequence ID" value="NZ_CP122312.1"/>
</dbReference>
<name>A0ABD5Z2S7_9EURY</name>
<keyword evidence="2" id="KW-0240">DNA-directed RNA polymerase</keyword>
<dbReference type="EMBL" id="JBHTAR010000011">
    <property type="protein sequence ID" value="MFC7199474.1"/>
    <property type="molecule type" value="Genomic_DNA"/>
</dbReference>
<organism evidence="2 3">
    <name type="scientific">Halospeciosus flavus</name>
    <dbReference type="NCBI Taxonomy" id="3032283"/>
    <lineage>
        <taxon>Archaea</taxon>
        <taxon>Methanobacteriati</taxon>
        <taxon>Methanobacteriota</taxon>
        <taxon>Stenosarchaea group</taxon>
        <taxon>Halobacteria</taxon>
        <taxon>Halobacteriales</taxon>
        <taxon>Halobacteriaceae</taxon>
        <taxon>Halospeciosus</taxon>
    </lineage>
</organism>
<feature type="region of interest" description="Disordered" evidence="1">
    <location>
        <begin position="217"/>
        <end position="250"/>
    </location>
</feature>
<gene>
    <name evidence="2" type="ORF">ACFQJ9_08630</name>
</gene>
<accession>A0ABD5Z2S7</accession>
<feature type="compositionally biased region" description="Basic and acidic residues" evidence="1">
    <location>
        <begin position="240"/>
        <end position="250"/>
    </location>
</feature>
<comment type="caution">
    <text evidence="2">The sequence shown here is derived from an EMBL/GenBank/DDBJ whole genome shotgun (WGS) entry which is preliminary data.</text>
</comment>
<dbReference type="GO" id="GO:0000428">
    <property type="term" value="C:DNA-directed RNA polymerase complex"/>
    <property type="evidence" value="ECO:0007669"/>
    <property type="project" value="UniProtKB-KW"/>
</dbReference>
<evidence type="ECO:0000256" key="1">
    <source>
        <dbReference type="SAM" id="MobiDB-lite"/>
    </source>
</evidence>
<evidence type="ECO:0000313" key="3">
    <source>
        <dbReference type="Proteomes" id="UP001596447"/>
    </source>
</evidence>
<dbReference type="Proteomes" id="UP001596447">
    <property type="component" value="Unassembled WGS sequence"/>
</dbReference>
<keyword evidence="3" id="KW-1185">Reference proteome</keyword>
<protein>
    <submittedName>
        <fullName evidence="2">DNA-directed RNA polymerase subunit epsilon</fullName>
    </submittedName>
</protein>
<proteinExistence type="predicted"/>
<keyword evidence="2" id="KW-0804">Transcription</keyword>
<sequence length="250" mass="28517">MADGSTGTDAAPTIEWESEPRPELDVRPGSGTLPRTEARKNEHARRWGVVTPAATRIGSASTWDGGEDGFENLRRLHEERHPAMQGHSERMHRLDKAKITHALANQLQLTPWQRDRAVGVVRDLDLTAFGSQRAIEKVALVAIRYVVDEERKHYLGLDDQEWVESRSPAELQDLYERFTSIKDEAHFEELLDRHGLDKTSLNRLLRTLREQVEERGLDDAVLGHNPNRDPALPDVGQSWRTRDDAENDRE</sequence>